<evidence type="ECO:0000313" key="4">
    <source>
        <dbReference type="Proteomes" id="UP000002488"/>
    </source>
</evidence>
<dbReference type="Proteomes" id="UP000002488">
    <property type="component" value="Unassembled WGS sequence"/>
</dbReference>
<accession>C6LV27</accession>
<feature type="coiled-coil region" evidence="1">
    <location>
        <begin position="326"/>
        <end position="400"/>
    </location>
</feature>
<feature type="region of interest" description="Disordered" evidence="2">
    <location>
        <begin position="260"/>
        <end position="283"/>
    </location>
</feature>
<organism evidence="3 4">
    <name type="scientific">Giardia intestinalis (strain ATCC 50581 / GS clone H7)</name>
    <name type="common">Giardia lamblia</name>
    <dbReference type="NCBI Taxonomy" id="598745"/>
    <lineage>
        <taxon>Eukaryota</taxon>
        <taxon>Metamonada</taxon>
        <taxon>Diplomonadida</taxon>
        <taxon>Hexamitidae</taxon>
        <taxon>Giardiinae</taxon>
        <taxon>Giardia</taxon>
    </lineage>
</organism>
<dbReference type="Gene3D" id="1.10.287.1490">
    <property type="match status" value="1"/>
</dbReference>
<sequence length="540" mass="61462">MAITLTQKMRSSSRPGSAQASRSMRARTPDITVSVNWGVLDQTNILEAVKAHNVKTNKSFNRNQRELAKRLYFNTMDVYLTDLSSVCCYLRGLLPFRHVDPQGIFKKRECAQLFSSKVEAVLSSESRVPLEFVSDSPITHSQKGELAEIFLISRREASLGDDTYSYNKAVEEILCLYISDMRHLNRIIRKRGLSAPEITTKDILDPSGNLRSNIFTKSFRILVPLALSSSGRGSALRGDQREIAPEDMTLRITDLGAHNAQRTSVSSAKQRGSVTFSVKDPNPESYNDPLSRISLYGGSLAEFQEKFDSSQIEKYRNQAKALHSELRERDMMLQEANDTIRELRQQLQDAEDARQDLRDENLSLKAAVDTLKTVAEYENLEKENIRLQEKQAVLKKQLDDALKLIGEYKEQLFIQSRKFDTIIRFVNKECSTFNEIVTKYNLDRDIFEVDPHSFYDHSAMLSKTLVDTDDASISIRASTILRHVARTMHSLIQEGEKLTLKLRVSSLDKERLESLNDVSVLTALDDVVTLLFEHLDKVLR</sequence>
<gene>
    <name evidence="3" type="ORF">GL50581_2629</name>
</gene>
<dbReference type="SUPFAM" id="SSF52540">
    <property type="entry name" value="P-loop containing nucleoside triphosphate hydrolases"/>
    <property type="match status" value="1"/>
</dbReference>
<name>C6LV27_GIAIB</name>
<evidence type="ECO:0000256" key="1">
    <source>
        <dbReference type="SAM" id="Coils"/>
    </source>
</evidence>
<dbReference type="VEuPathDB" id="GiardiaDB:GL50581_2629"/>
<feature type="compositionally biased region" description="Polar residues" evidence="2">
    <location>
        <begin position="1"/>
        <end position="22"/>
    </location>
</feature>
<dbReference type="EMBL" id="ACGJ01002349">
    <property type="protein sequence ID" value="EET00146.1"/>
    <property type="molecule type" value="Genomic_DNA"/>
</dbReference>
<dbReference type="InterPro" id="IPR027417">
    <property type="entry name" value="P-loop_NTPase"/>
</dbReference>
<dbReference type="OrthoDB" id="10251189at2759"/>
<evidence type="ECO:0000256" key="2">
    <source>
        <dbReference type="SAM" id="MobiDB-lite"/>
    </source>
</evidence>
<evidence type="ECO:0000313" key="3">
    <source>
        <dbReference type="EMBL" id="EET00146.1"/>
    </source>
</evidence>
<protein>
    <submittedName>
        <fullName evidence="3">Uncharacterized protein</fullName>
    </submittedName>
</protein>
<feature type="region of interest" description="Disordered" evidence="2">
    <location>
        <begin position="1"/>
        <end position="26"/>
    </location>
</feature>
<dbReference type="AlphaFoldDB" id="C6LV27"/>
<comment type="caution">
    <text evidence="3">The sequence shown here is derived from an EMBL/GenBank/DDBJ whole genome shotgun (WGS) entry which is preliminary data.</text>
</comment>
<reference evidence="3 4" key="1">
    <citation type="journal article" date="2009" name="PLoS Pathog.">
        <title>Draft genome sequencing of giardia intestinalis assemblage B isolate GS: is human giardiasis caused by two different species?</title>
        <authorList>
            <person name="Franzen O."/>
            <person name="Jerlstrom-Hultqvist J."/>
            <person name="Castro E."/>
            <person name="Sherwood E."/>
            <person name="Ankarklev J."/>
            <person name="Reiner D.S."/>
            <person name="Palm D."/>
            <person name="Andersson J.O."/>
            <person name="Andersson B."/>
            <person name="Svard S.G."/>
        </authorList>
    </citation>
    <scope>NUCLEOTIDE SEQUENCE [LARGE SCALE GENOMIC DNA]</scope>
    <source>
        <strain evidence="4">ATCC 50581 / GS clone H7</strain>
    </source>
</reference>
<keyword evidence="1" id="KW-0175">Coiled coil</keyword>
<feature type="compositionally biased region" description="Polar residues" evidence="2">
    <location>
        <begin position="260"/>
        <end position="276"/>
    </location>
</feature>
<proteinExistence type="predicted"/>
<dbReference type="OMA" id="YISDMRH"/>